<evidence type="ECO:0000313" key="2">
    <source>
        <dbReference type="EMBL" id="GIX91255.1"/>
    </source>
</evidence>
<protein>
    <submittedName>
        <fullName evidence="2">Uncharacterized protein</fullName>
    </submittedName>
</protein>
<accession>A0AAV4P265</accession>
<comment type="caution">
    <text evidence="2">The sequence shown here is derived from an EMBL/GenBank/DDBJ whole genome shotgun (WGS) entry which is preliminary data.</text>
</comment>
<gene>
    <name evidence="2" type="ORF">CEXT_77171</name>
</gene>
<dbReference type="EMBL" id="BPLR01004006">
    <property type="protein sequence ID" value="GIX91255.1"/>
    <property type="molecule type" value="Genomic_DNA"/>
</dbReference>
<keyword evidence="3" id="KW-1185">Reference proteome</keyword>
<feature type="compositionally biased region" description="Basic and acidic residues" evidence="1">
    <location>
        <begin position="74"/>
        <end position="97"/>
    </location>
</feature>
<evidence type="ECO:0000313" key="3">
    <source>
        <dbReference type="Proteomes" id="UP001054945"/>
    </source>
</evidence>
<evidence type="ECO:0000256" key="1">
    <source>
        <dbReference type="SAM" id="MobiDB-lite"/>
    </source>
</evidence>
<feature type="region of interest" description="Disordered" evidence="1">
    <location>
        <begin position="34"/>
        <end position="97"/>
    </location>
</feature>
<reference evidence="2 3" key="1">
    <citation type="submission" date="2021-06" db="EMBL/GenBank/DDBJ databases">
        <title>Caerostris extrusa draft genome.</title>
        <authorList>
            <person name="Kono N."/>
            <person name="Arakawa K."/>
        </authorList>
    </citation>
    <scope>NUCLEOTIDE SEQUENCE [LARGE SCALE GENOMIC DNA]</scope>
</reference>
<feature type="compositionally biased region" description="Basic and acidic residues" evidence="1">
    <location>
        <begin position="34"/>
        <end position="50"/>
    </location>
</feature>
<name>A0AAV4P265_CAEEX</name>
<sequence>MTFQGTNPGGQMRVVFSKTVPRCLRTRGSREICIDRPREDESKQRADSPRGDSNSRPLLLLGAPGGGLITKANLRLEREKPPARKETATIRFSDESA</sequence>
<organism evidence="2 3">
    <name type="scientific">Caerostris extrusa</name>
    <name type="common">Bark spider</name>
    <name type="synonym">Caerostris bankana</name>
    <dbReference type="NCBI Taxonomy" id="172846"/>
    <lineage>
        <taxon>Eukaryota</taxon>
        <taxon>Metazoa</taxon>
        <taxon>Ecdysozoa</taxon>
        <taxon>Arthropoda</taxon>
        <taxon>Chelicerata</taxon>
        <taxon>Arachnida</taxon>
        <taxon>Araneae</taxon>
        <taxon>Araneomorphae</taxon>
        <taxon>Entelegynae</taxon>
        <taxon>Araneoidea</taxon>
        <taxon>Araneidae</taxon>
        <taxon>Caerostris</taxon>
    </lineage>
</organism>
<dbReference type="AlphaFoldDB" id="A0AAV4P265"/>
<dbReference type="Proteomes" id="UP001054945">
    <property type="component" value="Unassembled WGS sequence"/>
</dbReference>
<proteinExistence type="predicted"/>